<gene>
    <name evidence="2" type="ORF">PHLGIDRAFT_352181</name>
</gene>
<evidence type="ECO:0000313" key="3">
    <source>
        <dbReference type="Proteomes" id="UP000053257"/>
    </source>
</evidence>
<dbReference type="EMBL" id="KN840471">
    <property type="protein sequence ID" value="KIP09064.1"/>
    <property type="molecule type" value="Genomic_DNA"/>
</dbReference>
<name>A0A0C3NUQ3_PHLG1</name>
<feature type="compositionally biased region" description="Basic and acidic residues" evidence="1">
    <location>
        <begin position="97"/>
        <end position="108"/>
    </location>
</feature>
<proteinExistence type="predicted"/>
<evidence type="ECO:0000256" key="1">
    <source>
        <dbReference type="SAM" id="MobiDB-lite"/>
    </source>
</evidence>
<dbReference type="AlphaFoldDB" id="A0A0C3NUQ3"/>
<evidence type="ECO:0000313" key="2">
    <source>
        <dbReference type="EMBL" id="KIP09064.1"/>
    </source>
</evidence>
<protein>
    <submittedName>
        <fullName evidence="2">Uncharacterized protein</fullName>
    </submittedName>
</protein>
<feature type="compositionally biased region" description="Basic and acidic residues" evidence="1">
    <location>
        <begin position="79"/>
        <end position="88"/>
    </location>
</feature>
<keyword evidence="3" id="KW-1185">Reference proteome</keyword>
<organism evidence="2 3">
    <name type="scientific">Phlebiopsis gigantea (strain 11061_1 CR5-6)</name>
    <name type="common">White-rot fungus</name>
    <name type="synonym">Peniophora gigantea</name>
    <dbReference type="NCBI Taxonomy" id="745531"/>
    <lineage>
        <taxon>Eukaryota</taxon>
        <taxon>Fungi</taxon>
        <taxon>Dikarya</taxon>
        <taxon>Basidiomycota</taxon>
        <taxon>Agaricomycotina</taxon>
        <taxon>Agaricomycetes</taxon>
        <taxon>Polyporales</taxon>
        <taxon>Phanerochaetaceae</taxon>
        <taxon>Phlebiopsis</taxon>
    </lineage>
</organism>
<reference evidence="2 3" key="1">
    <citation type="journal article" date="2014" name="PLoS Genet.">
        <title>Analysis of the Phlebiopsis gigantea genome, transcriptome and secretome provides insight into its pioneer colonization strategies of wood.</title>
        <authorList>
            <person name="Hori C."/>
            <person name="Ishida T."/>
            <person name="Igarashi K."/>
            <person name="Samejima M."/>
            <person name="Suzuki H."/>
            <person name="Master E."/>
            <person name="Ferreira P."/>
            <person name="Ruiz-Duenas F.J."/>
            <person name="Held B."/>
            <person name="Canessa P."/>
            <person name="Larrondo L.F."/>
            <person name="Schmoll M."/>
            <person name="Druzhinina I.S."/>
            <person name="Kubicek C.P."/>
            <person name="Gaskell J.A."/>
            <person name="Kersten P."/>
            <person name="St John F."/>
            <person name="Glasner J."/>
            <person name="Sabat G."/>
            <person name="Splinter BonDurant S."/>
            <person name="Syed K."/>
            <person name="Yadav J."/>
            <person name="Mgbeahuruike A.C."/>
            <person name="Kovalchuk A."/>
            <person name="Asiegbu F.O."/>
            <person name="Lackner G."/>
            <person name="Hoffmeister D."/>
            <person name="Rencoret J."/>
            <person name="Gutierrez A."/>
            <person name="Sun H."/>
            <person name="Lindquist E."/>
            <person name="Barry K."/>
            <person name="Riley R."/>
            <person name="Grigoriev I.V."/>
            <person name="Henrissat B."/>
            <person name="Kues U."/>
            <person name="Berka R.M."/>
            <person name="Martinez A.T."/>
            <person name="Covert S.F."/>
            <person name="Blanchette R.A."/>
            <person name="Cullen D."/>
        </authorList>
    </citation>
    <scope>NUCLEOTIDE SEQUENCE [LARGE SCALE GENOMIC DNA]</scope>
    <source>
        <strain evidence="2 3">11061_1 CR5-6</strain>
    </source>
</reference>
<dbReference type="Proteomes" id="UP000053257">
    <property type="component" value="Unassembled WGS sequence"/>
</dbReference>
<sequence>MFSLQGLEDEGHTHAELGAQARGARVAAADAFVKLFLGDGLPAKKTRANKAASAELASRKGRATHCSGAASTEDDGDDGEGRKYHDEVAISGSGVFEDDRSERPYLLV</sequence>
<feature type="region of interest" description="Disordered" evidence="1">
    <location>
        <begin position="45"/>
        <end position="108"/>
    </location>
</feature>
<dbReference type="HOGENOM" id="CLU_2197897_0_0_1"/>
<accession>A0A0C3NUQ3</accession>